<feature type="chain" id="PRO_5019182786" description="Proteasome alpha-type subunits domain-containing protein" evidence="3">
    <location>
        <begin position="35"/>
        <end position="418"/>
    </location>
</feature>
<evidence type="ECO:0000256" key="3">
    <source>
        <dbReference type="SAM" id="SignalP"/>
    </source>
</evidence>
<dbReference type="SMART" id="SM00948">
    <property type="entry name" value="Proteasome_A_N"/>
    <property type="match status" value="1"/>
</dbReference>
<feature type="signal peptide" evidence="3">
    <location>
        <begin position="1"/>
        <end position="34"/>
    </location>
</feature>
<keyword evidence="6" id="KW-1185">Reference proteome</keyword>
<protein>
    <recommendedName>
        <fullName evidence="4">Proteasome alpha-type subunits domain-containing protein</fullName>
    </recommendedName>
</protein>
<evidence type="ECO:0000256" key="1">
    <source>
        <dbReference type="ARBA" id="ARBA00022942"/>
    </source>
</evidence>
<reference evidence="5 6" key="1">
    <citation type="submission" date="2019-01" db="EMBL/GenBank/DDBJ databases">
        <authorList>
            <person name="Ferrante I. M."/>
        </authorList>
    </citation>
    <scope>NUCLEOTIDE SEQUENCE [LARGE SCALE GENOMIC DNA]</scope>
    <source>
        <strain evidence="5 6">B856</strain>
    </source>
</reference>
<name>A0A448ZDD8_9STRA</name>
<dbReference type="InterPro" id="IPR000426">
    <property type="entry name" value="Proteasome_asu_N"/>
</dbReference>
<dbReference type="SUPFAM" id="SSF56235">
    <property type="entry name" value="N-terminal nucleophile aminohydrolases (Ntn hydrolases)"/>
    <property type="match status" value="2"/>
</dbReference>
<dbReference type="AlphaFoldDB" id="A0A448ZDD8"/>
<feature type="compositionally biased region" description="Basic and acidic residues" evidence="2">
    <location>
        <begin position="364"/>
        <end position="375"/>
    </location>
</feature>
<sequence length="418" mass="46705">MMASADGWRKDVLVRIFPFVLLQVFSFFLSPSSASSTTNRNTYNVYNYDQTTPQFTPDGRLLQVEYASSAADLSPPLVVFECLSTTYGTSDNDDEHRDEDANDNSQSYPCTVLIAIPKESNSPQHRIVIIEETDDGKQERLPPMLSRLNRSYCVAMSGILADSLALLQAGMKAAGQHTLQYQMFFGMESLAQAVADECQSRVFAGGLRPYGSTLVLCGYDCDDGYRAKSSESLIYQTDPSGGILQHYTRPNTYDDKEKQRHHHYESSAATTFGVPKKKKKSLLRRKDAADKNGAIKSRVRCVVGGSPSLQRQLHKRIDQALVKFENNLRQNKQNRREPSLAERIACVAKILIQETTKGDVGAKNNDEASHAEQHGSSESSSNRTLEIVLVSPTLGCHRLDDRQLRAIQELVRDEKSRR</sequence>
<dbReference type="InterPro" id="IPR001353">
    <property type="entry name" value="Proteasome_sua/b"/>
</dbReference>
<accession>A0A448ZDD8</accession>
<dbReference type="GO" id="GO:0019773">
    <property type="term" value="C:proteasome core complex, alpha-subunit complex"/>
    <property type="evidence" value="ECO:0007669"/>
    <property type="project" value="InterPro"/>
</dbReference>
<dbReference type="EMBL" id="CAACVS010000249">
    <property type="protein sequence ID" value="VEU40004.1"/>
    <property type="molecule type" value="Genomic_DNA"/>
</dbReference>
<evidence type="ECO:0000313" key="6">
    <source>
        <dbReference type="Proteomes" id="UP000291116"/>
    </source>
</evidence>
<evidence type="ECO:0000313" key="5">
    <source>
        <dbReference type="EMBL" id="VEU40004.1"/>
    </source>
</evidence>
<evidence type="ECO:0000256" key="2">
    <source>
        <dbReference type="SAM" id="MobiDB-lite"/>
    </source>
</evidence>
<feature type="region of interest" description="Disordered" evidence="2">
    <location>
        <begin position="360"/>
        <end position="384"/>
    </location>
</feature>
<dbReference type="OrthoDB" id="47356at2759"/>
<dbReference type="InterPro" id="IPR029055">
    <property type="entry name" value="Ntn_hydrolases_N"/>
</dbReference>
<dbReference type="GO" id="GO:0006511">
    <property type="term" value="P:ubiquitin-dependent protein catabolic process"/>
    <property type="evidence" value="ECO:0007669"/>
    <property type="project" value="InterPro"/>
</dbReference>
<feature type="domain" description="Proteasome alpha-type subunits" evidence="4">
    <location>
        <begin position="48"/>
        <end position="70"/>
    </location>
</feature>
<dbReference type="PANTHER" id="PTHR11599">
    <property type="entry name" value="PROTEASOME SUBUNIT ALPHA/BETA"/>
    <property type="match status" value="1"/>
</dbReference>
<evidence type="ECO:0000259" key="4">
    <source>
        <dbReference type="SMART" id="SM00948"/>
    </source>
</evidence>
<keyword evidence="1" id="KW-0647">Proteasome</keyword>
<proteinExistence type="predicted"/>
<gene>
    <name evidence="5" type="ORF">PSNMU_V1.4_AUG-EV-PASAV3_0068700</name>
</gene>
<dbReference type="Proteomes" id="UP000291116">
    <property type="component" value="Unassembled WGS sequence"/>
</dbReference>
<dbReference type="Pfam" id="PF00227">
    <property type="entry name" value="Proteasome"/>
    <property type="match status" value="1"/>
</dbReference>
<dbReference type="Gene3D" id="3.60.20.10">
    <property type="entry name" value="Glutamine Phosphoribosylpyrophosphate, subunit 1, domain 1"/>
    <property type="match status" value="1"/>
</dbReference>
<keyword evidence="3" id="KW-0732">Signal</keyword>
<dbReference type="InterPro" id="IPR050115">
    <property type="entry name" value="Proteasome_alpha"/>
</dbReference>
<dbReference type="Pfam" id="PF10584">
    <property type="entry name" value="Proteasome_A_N"/>
    <property type="match status" value="1"/>
</dbReference>
<organism evidence="5 6">
    <name type="scientific">Pseudo-nitzschia multistriata</name>
    <dbReference type="NCBI Taxonomy" id="183589"/>
    <lineage>
        <taxon>Eukaryota</taxon>
        <taxon>Sar</taxon>
        <taxon>Stramenopiles</taxon>
        <taxon>Ochrophyta</taxon>
        <taxon>Bacillariophyta</taxon>
        <taxon>Bacillariophyceae</taxon>
        <taxon>Bacillariophycidae</taxon>
        <taxon>Bacillariales</taxon>
        <taxon>Bacillariaceae</taxon>
        <taxon>Pseudo-nitzschia</taxon>
    </lineage>
</organism>